<evidence type="ECO:0000313" key="1">
    <source>
        <dbReference type="EMBL" id="KAF2473418.1"/>
    </source>
</evidence>
<protein>
    <submittedName>
        <fullName evidence="1">Uncharacterized protein</fullName>
    </submittedName>
</protein>
<reference evidence="1" key="1">
    <citation type="journal article" date="2020" name="Stud. Mycol.">
        <title>101 Dothideomycetes genomes: a test case for predicting lifestyles and emergence of pathogens.</title>
        <authorList>
            <person name="Haridas S."/>
            <person name="Albert R."/>
            <person name="Binder M."/>
            <person name="Bloem J."/>
            <person name="Labutti K."/>
            <person name="Salamov A."/>
            <person name="Andreopoulos B."/>
            <person name="Baker S."/>
            <person name="Barry K."/>
            <person name="Bills G."/>
            <person name="Bluhm B."/>
            <person name="Cannon C."/>
            <person name="Castanera R."/>
            <person name="Culley D."/>
            <person name="Daum C."/>
            <person name="Ezra D."/>
            <person name="Gonzalez J."/>
            <person name="Henrissat B."/>
            <person name="Kuo A."/>
            <person name="Liang C."/>
            <person name="Lipzen A."/>
            <person name="Lutzoni F."/>
            <person name="Magnuson J."/>
            <person name="Mondo S."/>
            <person name="Nolan M."/>
            <person name="Ohm R."/>
            <person name="Pangilinan J."/>
            <person name="Park H.-J."/>
            <person name="Ramirez L."/>
            <person name="Alfaro M."/>
            <person name="Sun H."/>
            <person name="Tritt A."/>
            <person name="Yoshinaga Y."/>
            <person name="Zwiers L.-H."/>
            <person name="Turgeon B."/>
            <person name="Goodwin S."/>
            <person name="Spatafora J."/>
            <person name="Crous P."/>
            <person name="Grigoriev I."/>
        </authorList>
    </citation>
    <scope>NUCLEOTIDE SEQUENCE</scope>
    <source>
        <strain evidence="1">ATCC 200398</strain>
    </source>
</reference>
<evidence type="ECO:0000313" key="2">
    <source>
        <dbReference type="Proteomes" id="UP000799755"/>
    </source>
</evidence>
<keyword evidence="2" id="KW-1185">Reference proteome</keyword>
<name>A0ACB6R2B8_9PLEO</name>
<dbReference type="Proteomes" id="UP000799755">
    <property type="component" value="Unassembled WGS sequence"/>
</dbReference>
<sequence>MDSVAGMALAINSDLYWTRFDAANSCFEDESADLLPIHILDVPAHPQSPSAHGHMQPQAPQQFSALKTLGEFLAGPNKGVWKYRLISMCQENSWSKLQITRPMLRRIVQHHEIAPDFLEVPLSFFDRSTDEEQSFCVPWTLREGGDYFEMFYTFRYAEYKGHPNEPYVIRQTGVYQKFHLKEKTCLWILVNPVPDSAAHRRVVDAFLNYQKEMEQNPLWLHCVVLASYFPRWREYLAAYEKRLLPLADTTAAAFIAEPLRVNHETLSKLRSLESHFMPTPAILQSFLDTLSELGSFSEKLLAHNCIHANEVRLFAILVSKYRRHALTFIRTAKFLQQRSNNTATLVSDTVAFKNQGVAQEQNGNMLLLTRSAVFLTVLTLFYLPWTFMTGLFGMNFFMMDQNTYRFVTSPKLWVYFVSAVVLTACTMLLYYVISGFPQLRKGRQSGGDGGIGLRQGLQRGFTDPEKSGGDGKKWS</sequence>
<gene>
    <name evidence="1" type="ORF">BDR25DRAFT_282954</name>
</gene>
<accession>A0ACB6R2B8</accession>
<organism evidence="1 2">
    <name type="scientific">Lindgomyces ingoldianus</name>
    <dbReference type="NCBI Taxonomy" id="673940"/>
    <lineage>
        <taxon>Eukaryota</taxon>
        <taxon>Fungi</taxon>
        <taxon>Dikarya</taxon>
        <taxon>Ascomycota</taxon>
        <taxon>Pezizomycotina</taxon>
        <taxon>Dothideomycetes</taxon>
        <taxon>Pleosporomycetidae</taxon>
        <taxon>Pleosporales</taxon>
        <taxon>Lindgomycetaceae</taxon>
        <taxon>Lindgomyces</taxon>
    </lineage>
</organism>
<dbReference type="EMBL" id="MU003500">
    <property type="protein sequence ID" value="KAF2473418.1"/>
    <property type="molecule type" value="Genomic_DNA"/>
</dbReference>
<proteinExistence type="predicted"/>
<comment type="caution">
    <text evidence="1">The sequence shown here is derived from an EMBL/GenBank/DDBJ whole genome shotgun (WGS) entry which is preliminary data.</text>
</comment>